<keyword evidence="1" id="KW-0812">Transmembrane</keyword>
<feature type="transmembrane region" description="Helical" evidence="1">
    <location>
        <begin position="90"/>
        <end position="115"/>
    </location>
</feature>
<evidence type="ECO:0000313" key="3">
    <source>
        <dbReference type="Proteomes" id="UP000053820"/>
    </source>
</evidence>
<evidence type="ECO:0000256" key="1">
    <source>
        <dbReference type="SAM" id="Phobius"/>
    </source>
</evidence>
<sequence length="196" mass="22084">MNDIQAVRKRNPFTFQSEDDGGDQVVLDEQEQAELVEQVKDQNVTSNKQNRIALQVMLGMSCILHVIYWLSDRRSPLFAIFPPSSHDREVNAPLDISGVLAYVAVLIHVNLSLIIHPRNIVIAGRTIRAIGFWETFTWSAAAPLFSVYSGKAWQTTAWWCTPGVLTYVVYAVHGWIKKADEDVLELDKLRYKAAGA</sequence>
<keyword evidence="3" id="KW-1185">Reference proteome</keyword>
<dbReference type="AlphaFoldDB" id="A0A0C9W6S1"/>
<evidence type="ECO:0000313" key="2">
    <source>
        <dbReference type="EMBL" id="KIJ62643.1"/>
    </source>
</evidence>
<dbReference type="OrthoDB" id="3358048at2759"/>
<organism evidence="2 3">
    <name type="scientific">Hydnomerulius pinastri MD-312</name>
    <dbReference type="NCBI Taxonomy" id="994086"/>
    <lineage>
        <taxon>Eukaryota</taxon>
        <taxon>Fungi</taxon>
        <taxon>Dikarya</taxon>
        <taxon>Basidiomycota</taxon>
        <taxon>Agaricomycotina</taxon>
        <taxon>Agaricomycetes</taxon>
        <taxon>Agaricomycetidae</taxon>
        <taxon>Boletales</taxon>
        <taxon>Boletales incertae sedis</taxon>
        <taxon>Leucogyrophana</taxon>
    </lineage>
</organism>
<gene>
    <name evidence="2" type="ORF">HYDPIDRAFT_135798</name>
</gene>
<feature type="transmembrane region" description="Helical" evidence="1">
    <location>
        <begin position="156"/>
        <end position="176"/>
    </location>
</feature>
<dbReference type="HOGENOM" id="CLU_097226_0_0_1"/>
<dbReference type="EMBL" id="KN839854">
    <property type="protein sequence ID" value="KIJ62643.1"/>
    <property type="molecule type" value="Genomic_DNA"/>
</dbReference>
<reference evidence="2 3" key="1">
    <citation type="submission" date="2014-04" db="EMBL/GenBank/DDBJ databases">
        <title>Evolutionary Origins and Diversification of the Mycorrhizal Mutualists.</title>
        <authorList>
            <consortium name="DOE Joint Genome Institute"/>
            <consortium name="Mycorrhizal Genomics Consortium"/>
            <person name="Kohler A."/>
            <person name="Kuo A."/>
            <person name="Nagy L.G."/>
            <person name="Floudas D."/>
            <person name="Copeland A."/>
            <person name="Barry K.W."/>
            <person name="Cichocki N."/>
            <person name="Veneault-Fourrey C."/>
            <person name="LaButti K."/>
            <person name="Lindquist E.A."/>
            <person name="Lipzen A."/>
            <person name="Lundell T."/>
            <person name="Morin E."/>
            <person name="Murat C."/>
            <person name="Riley R."/>
            <person name="Ohm R."/>
            <person name="Sun H."/>
            <person name="Tunlid A."/>
            <person name="Henrissat B."/>
            <person name="Grigoriev I.V."/>
            <person name="Hibbett D.S."/>
            <person name="Martin F."/>
        </authorList>
    </citation>
    <scope>NUCLEOTIDE SEQUENCE [LARGE SCALE GENOMIC DNA]</scope>
    <source>
        <strain evidence="2 3">MD-312</strain>
    </source>
</reference>
<feature type="transmembrane region" description="Helical" evidence="1">
    <location>
        <begin position="52"/>
        <end position="70"/>
    </location>
</feature>
<name>A0A0C9W6S1_9AGAM</name>
<proteinExistence type="predicted"/>
<accession>A0A0C9W6S1</accession>
<dbReference type="Proteomes" id="UP000053820">
    <property type="component" value="Unassembled WGS sequence"/>
</dbReference>
<keyword evidence="1" id="KW-1133">Transmembrane helix</keyword>
<protein>
    <submittedName>
        <fullName evidence="2">Uncharacterized protein</fullName>
    </submittedName>
</protein>
<feature type="transmembrane region" description="Helical" evidence="1">
    <location>
        <begin position="127"/>
        <end position="150"/>
    </location>
</feature>
<keyword evidence="1" id="KW-0472">Membrane</keyword>